<dbReference type="SFLD" id="SFLDG01019">
    <property type="entry name" value="Terpene_Cyclase_Like_1_C_Termi"/>
    <property type="match status" value="2"/>
</dbReference>
<sequence length="1034" mass="120835">MVDIIQRLGIEHHFEEEIKVVLQKQQLILSNHPCDFFNSHDQLHEVALAFRLLRQGGHYVKPDLFDIVKSEKRKFKETYGEDVKGLTALYEASQLGIEEDSLDEVGYLIIQLLHAWLTRHDKHSEAIYVTNTLRCPLHHGLSRFRDRSIFPIEFNTDNEWITFLEELAEINSCLVMLMNQKEFIEVYNVNRWWKTLEMAKEEKFCSYQPLKGYLWPMACFTNPSLSEQRIELTKFISLIYIVEDIFDVYGTLDQLTLFTDAIIRWELGGTEQLPDFMKMCLSVLYDMTNDVAEKVYKRHGLNPIDTLKRSWVRLLNAFMEEAHWLRSGDLPRSEEYLKNGIVSTGVHVVLLHAFFLFDQSINMETVAVMDNFPQIVDSVAKILRLSDDLEGAKTEKKCRKKKRKELMGPYLDCYMNEQKHFSAEEAQSHVCHLISSEWKCLKRQLLTQNELPSPFTNFCLNAARMVPLMYHYTTNNACLSIMQEQAQTLLRKAGAETDDIYIKQALVLKEVKHAFQKLVSEDSMESVYVIDIIQRLGIQHHFEEEIEAALRKQLSVFSSHLNDFANGHKLHELALQFRLLRQRGHHVAAELSFCGRNLLLNANQSYQLYGFVDVFDSLKSNKREFRAKYGEDVKSLIALHEAAQLSIEGEDNLDDAGYLSRKLLHAWLKRHTEHHEAIYVANTLEDPLHYGLSRFRDTSVVLSDYYKTKKEWTCLQELAEINSCIVRTMNQNEIIQVYKWWKDVGMVKEEKFAMYQPLKWYIWPMACFTDPSFSDQRIELTKSISLIYIIDDIFDVHGTLDQLTIFRDAVNRWELADTEELPDFMKMCLNVLFDMTNDFAERIYKRHGLNPIDTLKRSWVRLLNAFMEEAHWLRSGDLPRSEEYLNIGIVSTGVHVVLLHAFFLFDQSINMETFAVMDNFPKIVYSVAKILRLSDDLEGFKKEEVKGVDGSYLDCYMNEHKHISAEDVQNHVCHLISSEWKRLNGQILIQNQLPTSFTNFCLNAARMVPLMYHYTTNNPCLSILREQIKMMVNM</sequence>
<dbReference type="InterPro" id="IPR001906">
    <property type="entry name" value="Terpene_synth_N"/>
</dbReference>
<dbReference type="SUPFAM" id="SSF48576">
    <property type="entry name" value="Terpenoid synthases"/>
    <property type="match status" value="2"/>
</dbReference>
<protein>
    <submittedName>
        <fullName evidence="6">Uncharacterized protein</fullName>
    </submittedName>
</protein>
<dbReference type="SFLD" id="SFLDS00005">
    <property type="entry name" value="Isoprenoid_Synthase_Type_I"/>
    <property type="match status" value="2"/>
</dbReference>
<dbReference type="EMBL" id="CP144691">
    <property type="protein sequence ID" value="WVY95468.1"/>
    <property type="molecule type" value="Genomic_DNA"/>
</dbReference>
<reference evidence="6 7" key="1">
    <citation type="journal article" date="2023" name="Life. Sci Alliance">
        <title>Evolutionary insights into 3D genome organization and epigenetic landscape of Vigna mungo.</title>
        <authorList>
            <person name="Junaid A."/>
            <person name="Singh B."/>
            <person name="Bhatia S."/>
        </authorList>
    </citation>
    <scope>NUCLEOTIDE SEQUENCE [LARGE SCALE GENOMIC DNA]</scope>
    <source>
        <strain evidence="6">Urdbean</strain>
    </source>
</reference>
<dbReference type="AlphaFoldDB" id="A0AAQ3MR23"/>
<dbReference type="InterPro" id="IPR008930">
    <property type="entry name" value="Terpenoid_cyclase/PrenylTrfase"/>
</dbReference>
<gene>
    <name evidence="6" type="ORF">V8G54_034556</name>
</gene>
<dbReference type="InterPro" id="IPR005630">
    <property type="entry name" value="Terpene_synthase_metal-bd"/>
</dbReference>
<evidence type="ECO:0000256" key="1">
    <source>
        <dbReference type="ARBA" id="ARBA00001946"/>
    </source>
</evidence>
<dbReference type="PANTHER" id="PTHR31225">
    <property type="entry name" value="OS04G0344100 PROTEIN-RELATED"/>
    <property type="match status" value="1"/>
</dbReference>
<dbReference type="InterPro" id="IPR036965">
    <property type="entry name" value="Terpene_synth_N_sf"/>
</dbReference>
<dbReference type="Proteomes" id="UP001374535">
    <property type="component" value="Chromosome 10"/>
</dbReference>
<feature type="domain" description="Terpene synthase N-terminal" evidence="4">
    <location>
        <begin position="492"/>
        <end position="589"/>
    </location>
</feature>
<feature type="domain" description="Terpene synthase metal-binding" evidence="5">
    <location>
        <begin position="742"/>
        <end position="981"/>
    </location>
</feature>
<dbReference type="GO" id="GO:0010333">
    <property type="term" value="F:terpene synthase activity"/>
    <property type="evidence" value="ECO:0007669"/>
    <property type="project" value="InterPro"/>
</dbReference>
<organism evidence="6 7">
    <name type="scientific">Vigna mungo</name>
    <name type="common">Black gram</name>
    <name type="synonym">Phaseolus mungo</name>
    <dbReference type="NCBI Taxonomy" id="3915"/>
    <lineage>
        <taxon>Eukaryota</taxon>
        <taxon>Viridiplantae</taxon>
        <taxon>Streptophyta</taxon>
        <taxon>Embryophyta</taxon>
        <taxon>Tracheophyta</taxon>
        <taxon>Spermatophyta</taxon>
        <taxon>Magnoliopsida</taxon>
        <taxon>eudicotyledons</taxon>
        <taxon>Gunneridae</taxon>
        <taxon>Pentapetalae</taxon>
        <taxon>rosids</taxon>
        <taxon>fabids</taxon>
        <taxon>Fabales</taxon>
        <taxon>Fabaceae</taxon>
        <taxon>Papilionoideae</taxon>
        <taxon>50 kb inversion clade</taxon>
        <taxon>NPAAA clade</taxon>
        <taxon>indigoferoid/millettioid clade</taxon>
        <taxon>Phaseoleae</taxon>
        <taxon>Vigna</taxon>
    </lineage>
</organism>
<evidence type="ECO:0000259" key="5">
    <source>
        <dbReference type="Pfam" id="PF03936"/>
    </source>
</evidence>
<dbReference type="Pfam" id="PF01397">
    <property type="entry name" value="Terpene_synth"/>
    <property type="match status" value="2"/>
</dbReference>
<dbReference type="SUPFAM" id="SSF48239">
    <property type="entry name" value="Terpenoid cyclases/Protein prenyltransferases"/>
    <property type="match status" value="2"/>
</dbReference>
<evidence type="ECO:0000313" key="6">
    <source>
        <dbReference type="EMBL" id="WVY95468.1"/>
    </source>
</evidence>
<dbReference type="InterPro" id="IPR034741">
    <property type="entry name" value="Terpene_cyclase-like_1_C"/>
</dbReference>
<name>A0AAQ3MR23_VIGMU</name>
<keyword evidence="3" id="KW-0460">Magnesium</keyword>
<comment type="cofactor">
    <cofactor evidence="1">
        <name>Mg(2+)</name>
        <dbReference type="ChEBI" id="CHEBI:18420"/>
    </cofactor>
</comment>
<dbReference type="InterPro" id="IPR008949">
    <property type="entry name" value="Isoprenoid_synthase_dom_sf"/>
</dbReference>
<evidence type="ECO:0000259" key="4">
    <source>
        <dbReference type="Pfam" id="PF01397"/>
    </source>
</evidence>
<dbReference type="Gene3D" id="1.50.10.130">
    <property type="entry name" value="Terpene synthase, N-terminal domain"/>
    <property type="match status" value="2"/>
</dbReference>
<accession>A0AAQ3MR23</accession>
<dbReference type="GO" id="GO:0000287">
    <property type="term" value="F:magnesium ion binding"/>
    <property type="evidence" value="ECO:0007669"/>
    <property type="project" value="InterPro"/>
</dbReference>
<evidence type="ECO:0000256" key="3">
    <source>
        <dbReference type="ARBA" id="ARBA00022842"/>
    </source>
</evidence>
<keyword evidence="2" id="KW-0479">Metal-binding</keyword>
<dbReference type="Pfam" id="PF03936">
    <property type="entry name" value="Terpene_synth_C"/>
    <property type="match status" value="2"/>
</dbReference>
<dbReference type="PANTHER" id="PTHR31225:SF73">
    <property type="entry name" value="NERYL DIPHOSPHATE DIPHOSPHATASE, CHLOROPLASTIC"/>
    <property type="match status" value="1"/>
</dbReference>
<evidence type="ECO:0000256" key="2">
    <source>
        <dbReference type="ARBA" id="ARBA00022723"/>
    </source>
</evidence>
<proteinExistence type="predicted"/>
<keyword evidence="7" id="KW-1185">Reference proteome</keyword>
<feature type="domain" description="Terpene synthase N-terminal" evidence="4">
    <location>
        <begin position="1"/>
        <end position="114"/>
    </location>
</feature>
<dbReference type="Gene3D" id="1.10.600.10">
    <property type="entry name" value="Farnesyl Diphosphate Synthase"/>
    <property type="match status" value="2"/>
</dbReference>
<dbReference type="GO" id="GO:0016114">
    <property type="term" value="P:terpenoid biosynthetic process"/>
    <property type="evidence" value="ECO:0007669"/>
    <property type="project" value="InterPro"/>
</dbReference>
<feature type="domain" description="Terpene synthase metal-binding" evidence="5">
    <location>
        <begin position="196"/>
        <end position="439"/>
    </location>
</feature>
<evidence type="ECO:0000313" key="7">
    <source>
        <dbReference type="Proteomes" id="UP001374535"/>
    </source>
</evidence>
<dbReference type="InterPro" id="IPR050148">
    <property type="entry name" value="Terpene_synthase-like"/>
</dbReference>